<organism evidence="2 3">
    <name type="scientific">Vibrio maritimus</name>
    <dbReference type="NCBI Taxonomy" id="990268"/>
    <lineage>
        <taxon>Bacteria</taxon>
        <taxon>Pseudomonadati</taxon>
        <taxon>Pseudomonadota</taxon>
        <taxon>Gammaproteobacteria</taxon>
        <taxon>Vibrionales</taxon>
        <taxon>Vibrionaceae</taxon>
        <taxon>Vibrio</taxon>
    </lineage>
</organism>
<dbReference type="SUPFAM" id="SSF74650">
    <property type="entry name" value="Galactose mutarotase-like"/>
    <property type="match status" value="1"/>
</dbReference>
<accession>A0A090RSQ0</accession>
<reference evidence="2 3" key="1">
    <citation type="submission" date="2014-09" db="EMBL/GenBank/DDBJ databases">
        <title>Vibrio maritimus JCM 19235. (C45) whole genome shotgun sequence.</title>
        <authorList>
            <person name="Sawabe T."/>
            <person name="Meirelles P."/>
            <person name="Nakanishi M."/>
            <person name="Sayaka M."/>
            <person name="Hattori M."/>
            <person name="Ohkuma M."/>
        </authorList>
    </citation>
    <scope>NUCLEOTIDE SEQUENCE [LARGE SCALE GENOMIC DNA]</scope>
    <source>
        <strain evidence="3">JCM19235</strain>
    </source>
</reference>
<dbReference type="Proteomes" id="UP000029228">
    <property type="component" value="Unassembled WGS sequence"/>
</dbReference>
<dbReference type="InterPro" id="IPR011682">
    <property type="entry name" value="Glyco_hydro_38_C"/>
</dbReference>
<dbReference type="STRING" id="990268.JCM19235_6126"/>
<protein>
    <submittedName>
        <fullName evidence="2">Alpha-mannosidase</fullName>
        <ecNumber evidence="2">3.2.1.24</ecNumber>
    </submittedName>
</protein>
<gene>
    <name evidence="2" type="ORF">JCM19235_6126</name>
</gene>
<dbReference type="GO" id="GO:0004559">
    <property type="term" value="F:alpha-mannosidase activity"/>
    <property type="evidence" value="ECO:0007669"/>
    <property type="project" value="UniProtKB-EC"/>
</dbReference>
<evidence type="ECO:0000259" key="1">
    <source>
        <dbReference type="Pfam" id="PF07748"/>
    </source>
</evidence>
<name>A0A090RSQ0_9VIBR</name>
<keyword evidence="2" id="KW-0326">Glycosidase</keyword>
<feature type="domain" description="Glycosyl hydrolase family 38 C-terminal" evidence="1">
    <location>
        <begin position="22"/>
        <end position="143"/>
    </location>
</feature>
<dbReference type="GO" id="GO:0030246">
    <property type="term" value="F:carbohydrate binding"/>
    <property type="evidence" value="ECO:0007669"/>
    <property type="project" value="InterPro"/>
</dbReference>
<proteinExistence type="predicted"/>
<dbReference type="EMBL" id="BBMR01000002">
    <property type="protein sequence ID" value="GAL17573.1"/>
    <property type="molecule type" value="Genomic_DNA"/>
</dbReference>
<comment type="caution">
    <text evidence="2">The sequence shown here is derived from an EMBL/GenBank/DDBJ whole genome shotgun (WGS) entry which is preliminary data.</text>
</comment>
<evidence type="ECO:0000313" key="2">
    <source>
        <dbReference type="EMBL" id="GAL17573.1"/>
    </source>
</evidence>
<dbReference type="GO" id="GO:0006013">
    <property type="term" value="P:mannose metabolic process"/>
    <property type="evidence" value="ECO:0007669"/>
    <property type="project" value="InterPro"/>
</dbReference>
<dbReference type="Gene3D" id="2.70.98.30">
    <property type="entry name" value="Golgi alpha-mannosidase II, domain 4"/>
    <property type="match status" value="1"/>
</dbReference>
<keyword evidence="2" id="KW-0378">Hydrolase</keyword>
<keyword evidence="3" id="KW-1185">Reference proteome</keyword>
<dbReference type="AlphaFoldDB" id="A0A090RSQ0"/>
<dbReference type="InterPro" id="IPR011013">
    <property type="entry name" value="Gal_mutarotase_sf_dom"/>
</dbReference>
<evidence type="ECO:0000313" key="3">
    <source>
        <dbReference type="Proteomes" id="UP000029228"/>
    </source>
</evidence>
<sequence>MNVPANLAEREARSGQNGFVDMNCQVVLKQGSRRIEVRMEMDNQADDHRVRVLVPTPFASETVVADNQFGLITRPTNDPAMDVWEQEGWKEAPVPVYQLMNFAAVENQTGGIALMTNGLREFEVISSKGNEERDTFALTLFRGVGVLGKENLLLRPGRPSGIKIPTPDSQTRGKIVCEFALFGFAGNHIDANLMAELVTM</sequence>
<dbReference type="Pfam" id="PF07748">
    <property type="entry name" value="Glyco_hydro_38C"/>
    <property type="match status" value="1"/>
</dbReference>
<dbReference type="EC" id="3.2.1.24" evidence="2"/>